<dbReference type="Pfam" id="PF00903">
    <property type="entry name" value="Glyoxalase"/>
    <property type="match status" value="1"/>
</dbReference>
<organism evidence="2 3">
    <name type="scientific">Vagococcus silagei</name>
    <dbReference type="NCBI Taxonomy" id="2508885"/>
    <lineage>
        <taxon>Bacteria</taxon>
        <taxon>Bacillati</taxon>
        <taxon>Bacillota</taxon>
        <taxon>Bacilli</taxon>
        <taxon>Lactobacillales</taxon>
        <taxon>Enterococcaceae</taxon>
        <taxon>Vagococcus</taxon>
    </lineage>
</organism>
<protein>
    <submittedName>
        <fullName evidence="2">VOC family protein</fullName>
    </submittedName>
</protein>
<dbReference type="InterPro" id="IPR004360">
    <property type="entry name" value="Glyas_Fos-R_dOase_dom"/>
</dbReference>
<dbReference type="OrthoDB" id="9796521at2"/>
<accession>A0A4S3B3C2</accession>
<feature type="domain" description="Glyoxalase/fosfomycin resistance/dioxygenase" evidence="1">
    <location>
        <begin position="10"/>
        <end position="112"/>
    </location>
</feature>
<dbReference type="AlphaFoldDB" id="A0A4S3B3C2"/>
<reference evidence="2 3" key="1">
    <citation type="submission" date="2019-01" db="EMBL/GenBank/DDBJ databases">
        <title>Vagococcus silagei sp. nov. isolated from brewer's grain.</title>
        <authorList>
            <person name="Guu J.-R."/>
        </authorList>
    </citation>
    <scope>NUCLEOTIDE SEQUENCE [LARGE SCALE GENOMIC DNA]</scope>
    <source>
        <strain evidence="2 3">2B-2</strain>
    </source>
</reference>
<dbReference type="EMBL" id="SDGV01000047">
    <property type="protein sequence ID" value="THB60053.1"/>
    <property type="molecule type" value="Genomic_DNA"/>
</dbReference>
<dbReference type="PANTHER" id="PTHR36503:SF1">
    <property type="entry name" value="BLR2520 PROTEIN"/>
    <property type="match status" value="1"/>
</dbReference>
<evidence type="ECO:0000313" key="2">
    <source>
        <dbReference type="EMBL" id="THB60053.1"/>
    </source>
</evidence>
<proteinExistence type="predicted"/>
<dbReference type="Proteomes" id="UP000310506">
    <property type="component" value="Unassembled WGS sequence"/>
</dbReference>
<dbReference type="SUPFAM" id="SSF54593">
    <property type="entry name" value="Glyoxalase/Bleomycin resistance protein/Dihydroxybiphenyl dioxygenase"/>
    <property type="match status" value="1"/>
</dbReference>
<evidence type="ECO:0000259" key="1">
    <source>
        <dbReference type="Pfam" id="PF00903"/>
    </source>
</evidence>
<name>A0A4S3B3C2_9ENTE</name>
<dbReference type="InterPro" id="IPR029068">
    <property type="entry name" value="Glyas_Bleomycin-R_OHBP_Dase"/>
</dbReference>
<sequence length="130" mass="14595">SPINYRADYGFKTFETAESPNIVFFNNNGTKLELYPLQALASDINEMEPPALSSQGFCGITFAMNAKTKIEVGQLLALAEVHGAKIVKPAQEVFWGGYSGYFTDLDGYYWEVAYAESWQFDEQEMLVIEP</sequence>
<evidence type="ECO:0000313" key="3">
    <source>
        <dbReference type="Proteomes" id="UP000310506"/>
    </source>
</evidence>
<gene>
    <name evidence="2" type="ORF">ESZ54_12385</name>
</gene>
<dbReference type="Gene3D" id="3.10.180.10">
    <property type="entry name" value="2,3-Dihydroxybiphenyl 1,2-Dioxygenase, domain 1"/>
    <property type="match status" value="1"/>
</dbReference>
<feature type="non-terminal residue" evidence="2">
    <location>
        <position position="1"/>
    </location>
</feature>
<dbReference type="PANTHER" id="PTHR36503">
    <property type="entry name" value="BLR2520 PROTEIN"/>
    <property type="match status" value="1"/>
</dbReference>
<comment type="caution">
    <text evidence="2">The sequence shown here is derived from an EMBL/GenBank/DDBJ whole genome shotgun (WGS) entry which is preliminary data.</text>
</comment>
<keyword evidence="3" id="KW-1185">Reference proteome</keyword>